<evidence type="ECO:0000313" key="3">
    <source>
        <dbReference type="Proteomes" id="UP001168167"/>
    </source>
</evidence>
<reference evidence="2" key="1">
    <citation type="submission" date="2022-08" db="EMBL/GenBank/DDBJ databases">
        <authorList>
            <person name="Dzunkova M."/>
            <person name="La Clair J."/>
            <person name="Tyml T."/>
            <person name="Doud D."/>
            <person name="Schulz F."/>
            <person name="Piquer S."/>
            <person name="Porcel Sanchis D."/>
            <person name="Osborn A."/>
            <person name="Robinson D."/>
            <person name="Louie K.B."/>
            <person name="Bowen B.P."/>
            <person name="Bowers R."/>
            <person name="Lee J."/>
            <person name="Arnau Llombart V."/>
            <person name="Diaz Villanueva W."/>
            <person name="Gosliner T."/>
            <person name="Northen T."/>
            <person name="Cheng J.-F."/>
            <person name="Burkart M.D."/>
            <person name="Woyke T."/>
        </authorList>
    </citation>
    <scope>NUCLEOTIDE SEQUENCE</scope>
    <source>
        <strain evidence="2">Df01</strain>
    </source>
</reference>
<dbReference type="EMBL" id="JANQAO010000001">
    <property type="protein sequence ID" value="MDM5146938.1"/>
    <property type="molecule type" value="Genomic_DNA"/>
</dbReference>
<gene>
    <name evidence="2" type="ORF">NQX30_00855</name>
</gene>
<protein>
    <submittedName>
        <fullName evidence="2">DUF2970 domain-containing protein</fullName>
    </submittedName>
</protein>
<keyword evidence="3" id="KW-1185">Reference proteome</keyword>
<accession>A0ABT7QJR0</accession>
<dbReference type="Proteomes" id="UP001168167">
    <property type="component" value="Unassembled WGS sequence"/>
</dbReference>
<keyword evidence="1" id="KW-1133">Transmembrane helix</keyword>
<keyword evidence="1" id="KW-0472">Membrane</keyword>
<reference evidence="2" key="2">
    <citation type="journal article" date="2023" name="Microbiome">
        <title>Synthase-selected sorting approach identifies a beta-lactone synthase in a nudibranch symbiotic bacterium.</title>
        <authorList>
            <person name="Dzunkova M."/>
            <person name="La Clair J.J."/>
            <person name="Tyml T."/>
            <person name="Doud D."/>
            <person name="Schulz F."/>
            <person name="Piquer-Esteban S."/>
            <person name="Porcel Sanchis D."/>
            <person name="Osborn A."/>
            <person name="Robinson D."/>
            <person name="Louie K.B."/>
            <person name="Bowen B.P."/>
            <person name="Bowers R.M."/>
            <person name="Lee J."/>
            <person name="Arnau V."/>
            <person name="Diaz-Villanueva W."/>
            <person name="Stepanauskas R."/>
            <person name="Gosliner T."/>
            <person name="Date S.V."/>
            <person name="Northen T.R."/>
            <person name="Cheng J.F."/>
            <person name="Burkart M.D."/>
            <person name="Woyke T."/>
        </authorList>
    </citation>
    <scope>NUCLEOTIDE SEQUENCE</scope>
    <source>
        <strain evidence="2">Df01</strain>
    </source>
</reference>
<dbReference type="InterPro" id="IPR021344">
    <property type="entry name" value="DUF2970"/>
</dbReference>
<comment type="caution">
    <text evidence="2">The sequence shown here is derived from an EMBL/GenBank/DDBJ whole genome shotgun (WGS) entry which is preliminary data.</text>
</comment>
<sequence length="59" mass="6484">MKAFLLAAKTVIFAFFGVRRKNAAATDWNTLKPHHVIIAGIFMAALFIAIILTVVDLIV</sequence>
<evidence type="ECO:0000256" key="1">
    <source>
        <dbReference type="SAM" id="Phobius"/>
    </source>
</evidence>
<dbReference type="Pfam" id="PF11174">
    <property type="entry name" value="DUF2970"/>
    <property type="match status" value="1"/>
</dbReference>
<feature type="transmembrane region" description="Helical" evidence="1">
    <location>
        <begin position="36"/>
        <end position="58"/>
    </location>
</feature>
<proteinExistence type="predicted"/>
<organism evidence="2 3">
    <name type="scientific">Candidatus Doriopsillibacter californiensis</name>
    <dbReference type="NCBI Taxonomy" id="2970740"/>
    <lineage>
        <taxon>Bacteria</taxon>
        <taxon>Pseudomonadati</taxon>
        <taxon>Pseudomonadota</taxon>
        <taxon>Gammaproteobacteria</taxon>
        <taxon>Candidatus Tethybacterales</taxon>
        <taxon>Candidatus Persebacteraceae</taxon>
        <taxon>Candidatus Doriopsillibacter</taxon>
    </lineage>
</organism>
<evidence type="ECO:0000313" key="2">
    <source>
        <dbReference type="EMBL" id="MDM5146938.1"/>
    </source>
</evidence>
<keyword evidence="1" id="KW-0812">Transmembrane</keyword>
<name>A0ABT7QJR0_9GAMM</name>